<dbReference type="EMBL" id="JAUEPN010000005">
    <property type="protein sequence ID" value="KAK3294204.1"/>
    <property type="molecule type" value="Genomic_DNA"/>
</dbReference>
<dbReference type="Gene3D" id="1.25.40.20">
    <property type="entry name" value="Ankyrin repeat-containing domain"/>
    <property type="match status" value="5"/>
</dbReference>
<organism evidence="9 10">
    <name type="scientific">Chaetomium fimeti</name>
    <dbReference type="NCBI Taxonomy" id="1854472"/>
    <lineage>
        <taxon>Eukaryota</taxon>
        <taxon>Fungi</taxon>
        <taxon>Dikarya</taxon>
        <taxon>Ascomycota</taxon>
        <taxon>Pezizomycotina</taxon>
        <taxon>Sordariomycetes</taxon>
        <taxon>Sordariomycetidae</taxon>
        <taxon>Sordariales</taxon>
        <taxon>Chaetomiaceae</taxon>
        <taxon>Chaetomium</taxon>
    </lineage>
</organism>
<keyword evidence="5 6" id="KW-0040">ANK repeat</keyword>
<keyword evidence="10" id="KW-1185">Reference proteome</keyword>
<evidence type="ECO:0000256" key="1">
    <source>
        <dbReference type="ARBA" id="ARBA00022723"/>
    </source>
</evidence>
<dbReference type="InterPro" id="IPR043145">
    <property type="entry name" value="Znf_ZZ_sf"/>
</dbReference>
<dbReference type="InterPro" id="IPR000433">
    <property type="entry name" value="Znf_ZZ"/>
</dbReference>
<keyword evidence="4" id="KW-0862">Zinc</keyword>
<feature type="repeat" description="ANK" evidence="6">
    <location>
        <begin position="1133"/>
        <end position="1162"/>
    </location>
</feature>
<feature type="repeat" description="ANK" evidence="6">
    <location>
        <begin position="1373"/>
        <end position="1405"/>
    </location>
</feature>
<evidence type="ECO:0000256" key="7">
    <source>
        <dbReference type="SAM" id="MobiDB-lite"/>
    </source>
</evidence>
<evidence type="ECO:0000256" key="6">
    <source>
        <dbReference type="PROSITE-ProRule" id="PRU00023"/>
    </source>
</evidence>
<feature type="region of interest" description="Disordered" evidence="7">
    <location>
        <begin position="1934"/>
        <end position="2001"/>
    </location>
</feature>
<feature type="repeat" description="ANK" evidence="6">
    <location>
        <begin position="1477"/>
        <end position="1509"/>
    </location>
</feature>
<feature type="domain" description="ZZ-type" evidence="8">
    <location>
        <begin position="1885"/>
        <end position="1927"/>
    </location>
</feature>
<feature type="compositionally biased region" description="Acidic residues" evidence="7">
    <location>
        <begin position="1967"/>
        <end position="1986"/>
    </location>
</feature>
<evidence type="ECO:0000256" key="4">
    <source>
        <dbReference type="ARBA" id="ARBA00022833"/>
    </source>
</evidence>
<feature type="repeat" description="ANK" evidence="6">
    <location>
        <begin position="1340"/>
        <end position="1372"/>
    </location>
</feature>
<dbReference type="InterPro" id="IPR002110">
    <property type="entry name" value="Ankyrin_rpt"/>
</dbReference>
<proteinExistence type="predicted"/>
<name>A0AAE0HCU4_9PEZI</name>
<comment type="caution">
    <text evidence="9">The sequence shown here is derived from an EMBL/GenBank/DDBJ whole genome shotgun (WGS) entry which is preliminary data.</text>
</comment>
<dbReference type="SUPFAM" id="SSF53474">
    <property type="entry name" value="alpha/beta-Hydrolases"/>
    <property type="match status" value="1"/>
</dbReference>
<dbReference type="Pfam" id="PF00023">
    <property type="entry name" value="Ank"/>
    <property type="match status" value="1"/>
</dbReference>
<sequence length="2001" mass="220114">MAETDEPISSLDISLSPAAIDSELRTQNASPDDFERRNIIERTQTAVEIRCDLMEVTHGWMGQSGDDYATLMVLRFRFDPQKTSRRLRRVRVSVELLSSSPGGDAPEVAAIAPEERWSVAPTVDQETVVRGAEIQVGASGIPFVDAGVNTTLEKTVARDVSDATTVTGSINLGEGRNSGSSTCAVWTLLENKRRETGVPDTLKVAILLRRMDEEPYEATFALEAEADFATKFESLLKFSAKQPLDDPVLFNPRWEPKKPRKGRSRGVENLGTIDLYSLCEVRMAPEAFFHPLIGSRAPRACQAPRPQMSYRASLNRLEVLERTQKRRQSQGLSQVHQDHHSDYKYTQTAAPLITMHGIHGDMATWGIDESNLEVTDDCWLPLRFENARIMTFNYDTDPEKTRYYTRLGVEEEAKKLLASIEQHRQGAEDRPIVFVTHDLGGLIVKAITFGYPHVTAHSAELEEELVLLLNLRPECFLPSCSRIIAASLAETCAEVNGDFIHTHAAALVRLRVVSIASEHTSKPEQVFGINIAWFGKEPAFNITSDSTHMDLVKIGTSGPEALENVIHKGWKGGRAHDHDESNLDTLFRKLLHVECDEEDVIYVSEALNNNMRHSKKTNVQLIYQRRAAEYIFLLADFGECDDSSLAFLDQLRFRLSKTEARYRFVVTTSKGPNTNKRLLEMLPETAPSFYHRVDLDSSAKGPGSKHGINAEFELSMLFQRYPDYTHESLMDQIRDIVTVRYNDHPDLCSNITDWLNAHGGDHQSSGVQEGLGALATEEPTADAVYHVIFGSLPQMQHSWARIVLTWLLTAVRPLRFREFLLLSDTAQAEDGRGVRDLDSISQRKHGINDVKRTLRVFGGLVEECNGEVRLANRSIRRWLLSQQANEEASADEKNHGREGQWYTCLGAEVQRHLSIVKSCLELLTAIKTEGPLGTLGYAAQHWVTHYKLARDLDKVATASSVHADISAFFKHTTAWGAWWQSYEELSDSLDKRVGVETPLQIAAHLGLEDFIECLRDGLTPDDSSYQYALDQAAEMGHINTLRLLLPPNGARFDEGLHDPHVQRHAKAAARGGAEVLREIIGRIPKEDLTDMENREFLVNIMSRAAWDGLDDVIRLVGDPGPYVSPGSSCSVLPGRTPLSLAVRRHHMNAFHALLDIGVEVDAYCCEPKPHDESSRAMQMASDYGIDDAVAVLLEKGDVVKIDDTQWSYIQCAADWGQHAAAKVLAAHSPYRDYIESGASNDPLIRAAELGFLETFKAVLTPDVEIDLSSTYGTTLYYAVFGENIEICRILLTRGASVDLSVANQMTPLARASLDNLLEIAELLLDHGAEVDKTSVLDDIAGTTPLHIAATRQHEDMAALLLRRKVDPNARNGEGWSVLCAAAKLGNVDMINQLVAAGADVNMPCTPERMTALHVAVEYPEAVRALLKHGADPRQKSTAVVGSTPLDRAMLENTDATTVQIMLEESTENMKPDFTLASFRSALADAVRSGKYEIARMLLEAGADVDQDCDQTSGMTLLSLAVTSENVNTVRTILEFRPELHTGDADGNTALHYVGEDALVEIAPLLVNAGCALDAVNKEGTSPLTKAVSNGHLAVVEYMLTKPSALRTLNLVQDNNNIPLHKACLNANAEMVALLLAKGADPNLRSRGTIGGTPLACACLHEYQDASNYMPESDAIIRQLISSGAIVTLPAGVYGFALHAAASASAPDIIQLFLEKGADIEGVDALGRRPIHKACYNSLPALQALNIPDAHFALRDKLGCLPLHYAVLSGQQDLLAEVLSRSAKVGLSVDEKDNDGWTPLLWAARATKVSCRRDRTPAGVEMVTKLLAQGADVRVRGEGLYESQTWSAREIALYHGADDVAELLAASGDVPPRDGRRTKNIRKRGDETTGYCNVCGLNLRGVYFQCTTCDEYMLCFKCYKAKDTVHANHDFNDKGFDHDSDEEDSDEEAEPPVAGSSTSEQLPKGGDGDDEHDGGFDDEVVSDDESDASVVPGSDGEGKKDE</sequence>
<protein>
    <submittedName>
        <fullName evidence="9">Ankyrin repeat-containing domain protein</fullName>
    </submittedName>
</protein>
<dbReference type="PROSITE" id="PS50088">
    <property type="entry name" value="ANK_REPEAT"/>
    <property type="match status" value="8"/>
</dbReference>
<evidence type="ECO:0000313" key="10">
    <source>
        <dbReference type="Proteomes" id="UP001278766"/>
    </source>
</evidence>
<dbReference type="SMART" id="SM00291">
    <property type="entry name" value="ZnF_ZZ"/>
    <property type="match status" value="1"/>
</dbReference>
<dbReference type="GeneID" id="87839337"/>
<evidence type="ECO:0000313" key="9">
    <source>
        <dbReference type="EMBL" id="KAK3294204.1"/>
    </source>
</evidence>
<reference evidence="9" key="2">
    <citation type="submission" date="2023-06" db="EMBL/GenBank/DDBJ databases">
        <authorList>
            <consortium name="Lawrence Berkeley National Laboratory"/>
            <person name="Haridas S."/>
            <person name="Hensen N."/>
            <person name="Bonometti L."/>
            <person name="Westerberg I."/>
            <person name="Brannstrom I.O."/>
            <person name="Guillou S."/>
            <person name="Cros-Aarteil S."/>
            <person name="Calhoun S."/>
            <person name="Kuo A."/>
            <person name="Mondo S."/>
            <person name="Pangilinan J."/>
            <person name="Riley R."/>
            <person name="Labutti K."/>
            <person name="Andreopoulos B."/>
            <person name="Lipzen A."/>
            <person name="Chen C."/>
            <person name="Yanf M."/>
            <person name="Daum C."/>
            <person name="Ng V."/>
            <person name="Clum A."/>
            <person name="Steindorff A."/>
            <person name="Ohm R."/>
            <person name="Martin F."/>
            <person name="Silar P."/>
            <person name="Natvig D."/>
            <person name="Lalanne C."/>
            <person name="Gautier V."/>
            <person name="Ament-Velasquez S.L."/>
            <person name="Kruys A."/>
            <person name="Hutchinson M.I."/>
            <person name="Powell A.J."/>
            <person name="Barry K."/>
            <person name="Miller A.N."/>
            <person name="Grigoriev I.V."/>
            <person name="Debuchy R."/>
            <person name="Gladieux P."/>
            <person name="Thoren M.H."/>
            <person name="Johannesson H."/>
        </authorList>
    </citation>
    <scope>NUCLEOTIDE SEQUENCE</scope>
    <source>
        <strain evidence="9">CBS 168.71</strain>
    </source>
</reference>
<dbReference type="CDD" id="cd02249">
    <property type="entry name" value="ZZ"/>
    <property type="match status" value="1"/>
</dbReference>
<dbReference type="RefSeq" id="XP_062657718.1">
    <property type="nucleotide sequence ID" value="XM_062802389.1"/>
</dbReference>
<evidence type="ECO:0000256" key="5">
    <source>
        <dbReference type="ARBA" id="ARBA00023043"/>
    </source>
</evidence>
<dbReference type="PRINTS" id="PR01415">
    <property type="entry name" value="ANKYRIN"/>
</dbReference>
<feature type="compositionally biased region" description="Acidic residues" evidence="7">
    <location>
        <begin position="1938"/>
        <end position="1949"/>
    </location>
</feature>
<dbReference type="PANTHER" id="PTHR24123:SF33">
    <property type="entry name" value="PROTEIN HOS4"/>
    <property type="match status" value="1"/>
</dbReference>
<evidence type="ECO:0000259" key="8">
    <source>
        <dbReference type="SMART" id="SM00291"/>
    </source>
</evidence>
<dbReference type="InterPro" id="IPR051165">
    <property type="entry name" value="Multifunctional_ANK_Repeat"/>
</dbReference>
<dbReference type="Proteomes" id="UP001278766">
    <property type="component" value="Unassembled WGS sequence"/>
</dbReference>
<gene>
    <name evidence="9" type="ORF">B0H64DRAFT_375020</name>
</gene>
<keyword evidence="1" id="KW-0479">Metal-binding</keyword>
<dbReference type="SMART" id="SM00248">
    <property type="entry name" value="ANK"/>
    <property type="match status" value="20"/>
</dbReference>
<dbReference type="Gene3D" id="3.40.50.1820">
    <property type="entry name" value="alpha/beta hydrolase"/>
    <property type="match status" value="1"/>
</dbReference>
<dbReference type="GO" id="GO:0008270">
    <property type="term" value="F:zinc ion binding"/>
    <property type="evidence" value="ECO:0007669"/>
    <property type="project" value="UniProtKB-KW"/>
</dbReference>
<dbReference type="InterPro" id="IPR036770">
    <property type="entry name" value="Ankyrin_rpt-contain_sf"/>
</dbReference>
<feature type="repeat" description="ANK" evidence="6">
    <location>
        <begin position="1545"/>
        <end position="1577"/>
    </location>
</feature>
<feature type="repeat" description="ANK" evidence="6">
    <location>
        <begin position="1614"/>
        <end position="1646"/>
    </location>
</feature>
<dbReference type="SUPFAM" id="SSF48403">
    <property type="entry name" value="Ankyrin repeat"/>
    <property type="match status" value="3"/>
</dbReference>
<feature type="repeat" description="ANK" evidence="6">
    <location>
        <begin position="1696"/>
        <end position="1724"/>
    </location>
</feature>
<dbReference type="Pfam" id="PF12796">
    <property type="entry name" value="Ank_2"/>
    <property type="match status" value="4"/>
</dbReference>
<keyword evidence="2" id="KW-0677">Repeat</keyword>
<feature type="repeat" description="ANK" evidence="6">
    <location>
        <begin position="1303"/>
        <end position="1335"/>
    </location>
</feature>
<accession>A0AAE0HCU4</accession>
<dbReference type="Gene3D" id="3.30.60.90">
    <property type="match status" value="1"/>
</dbReference>
<keyword evidence="3" id="KW-0863">Zinc-finger</keyword>
<dbReference type="SUPFAM" id="SSF57850">
    <property type="entry name" value="RING/U-box"/>
    <property type="match status" value="1"/>
</dbReference>
<reference evidence="9" key="1">
    <citation type="journal article" date="2023" name="Mol. Phylogenet. Evol.">
        <title>Genome-scale phylogeny and comparative genomics of the fungal order Sordariales.</title>
        <authorList>
            <person name="Hensen N."/>
            <person name="Bonometti L."/>
            <person name="Westerberg I."/>
            <person name="Brannstrom I.O."/>
            <person name="Guillou S."/>
            <person name="Cros-Aarteil S."/>
            <person name="Calhoun S."/>
            <person name="Haridas S."/>
            <person name="Kuo A."/>
            <person name="Mondo S."/>
            <person name="Pangilinan J."/>
            <person name="Riley R."/>
            <person name="LaButti K."/>
            <person name="Andreopoulos B."/>
            <person name="Lipzen A."/>
            <person name="Chen C."/>
            <person name="Yan M."/>
            <person name="Daum C."/>
            <person name="Ng V."/>
            <person name="Clum A."/>
            <person name="Steindorff A."/>
            <person name="Ohm R.A."/>
            <person name="Martin F."/>
            <person name="Silar P."/>
            <person name="Natvig D.O."/>
            <person name="Lalanne C."/>
            <person name="Gautier V."/>
            <person name="Ament-Velasquez S.L."/>
            <person name="Kruys A."/>
            <person name="Hutchinson M.I."/>
            <person name="Powell A.J."/>
            <person name="Barry K."/>
            <person name="Miller A.N."/>
            <person name="Grigoriev I.V."/>
            <person name="Debuchy R."/>
            <person name="Gladieux P."/>
            <person name="Hiltunen Thoren M."/>
            <person name="Johannesson H."/>
        </authorList>
    </citation>
    <scope>NUCLEOTIDE SEQUENCE</scope>
    <source>
        <strain evidence="9">CBS 168.71</strain>
    </source>
</reference>
<dbReference type="PROSITE" id="PS50297">
    <property type="entry name" value="ANK_REP_REGION"/>
    <property type="match status" value="6"/>
</dbReference>
<dbReference type="PANTHER" id="PTHR24123">
    <property type="entry name" value="ANKYRIN REPEAT-CONTAINING"/>
    <property type="match status" value="1"/>
</dbReference>
<evidence type="ECO:0000256" key="2">
    <source>
        <dbReference type="ARBA" id="ARBA00022737"/>
    </source>
</evidence>
<dbReference type="InterPro" id="IPR029058">
    <property type="entry name" value="AB_hydrolase_fold"/>
</dbReference>
<evidence type="ECO:0000256" key="3">
    <source>
        <dbReference type="ARBA" id="ARBA00022771"/>
    </source>
</evidence>